<dbReference type="KEGG" id="rhi:NGR_c06810"/>
<feature type="region of interest" description="Disordered" evidence="1">
    <location>
        <begin position="122"/>
        <end position="142"/>
    </location>
</feature>
<sequence>MTDQLLEKTPNRLGDETAALGSTDPKRRTIGGWDSASFYREDHKASGKKRKPRIPIPTLRALARSGISFDKAAALLDTSRNHLRSASARAGVVFEGDKVARKRKHPLGATNVVPLQEAIPSNQEAVPPMNNPQEQTKQTKRNNSLRGEAMREHINTLIREYVQSHQCAPKKSWLQKTHGIAYETATRHWPSPDALRAMMATGECDRIESDPAPRATVSNQELSQVIAELVYGDTLVEGTYCDGNGQHHCDVINVDGAVYQPLIHKWRQHEADVSEILRLATELAA</sequence>
<feature type="compositionally biased region" description="Polar residues" evidence="1">
    <location>
        <begin position="131"/>
        <end position="142"/>
    </location>
</feature>
<evidence type="ECO:0000313" key="3">
    <source>
        <dbReference type="Proteomes" id="UP000001054"/>
    </source>
</evidence>
<keyword evidence="3" id="KW-1185">Reference proteome</keyword>
<dbReference type="AlphaFoldDB" id="C3MIC6"/>
<dbReference type="HOGENOM" id="CLU_976189_0_0_5"/>
<feature type="compositionally biased region" description="Basic and acidic residues" evidence="1">
    <location>
        <begin position="1"/>
        <end position="15"/>
    </location>
</feature>
<organism evidence="2 3">
    <name type="scientific">Sinorhizobium fredii (strain NBRC 101917 / NGR234)</name>
    <dbReference type="NCBI Taxonomy" id="394"/>
    <lineage>
        <taxon>Bacteria</taxon>
        <taxon>Pseudomonadati</taxon>
        <taxon>Pseudomonadota</taxon>
        <taxon>Alphaproteobacteria</taxon>
        <taxon>Hyphomicrobiales</taxon>
        <taxon>Rhizobiaceae</taxon>
        <taxon>Sinorhizobium/Ensifer group</taxon>
        <taxon>Sinorhizobium</taxon>
    </lineage>
</organism>
<dbReference type="Proteomes" id="UP000001054">
    <property type="component" value="Chromosome"/>
</dbReference>
<evidence type="ECO:0000256" key="1">
    <source>
        <dbReference type="SAM" id="MobiDB-lite"/>
    </source>
</evidence>
<dbReference type="OrthoDB" id="8421497at2"/>
<dbReference type="EMBL" id="CP001389">
    <property type="protein sequence ID" value="ACP24474.1"/>
    <property type="molecule type" value="Genomic_DNA"/>
</dbReference>
<proteinExistence type="predicted"/>
<accession>C3MIC6</accession>
<name>C3MIC6_SINFN</name>
<dbReference type="PATRIC" id="fig|394.7.peg.3495"/>
<feature type="region of interest" description="Disordered" evidence="1">
    <location>
        <begin position="1"/>
        <end position="35"/>
    </location>
</feature>
<protein>
    <submittedName>
        <fullName evidence="2">Uncharacterized protein</fullName>
    </submittedName>
</protein>
<gene>
    <name evidence="2" type="ordered locus">NGR_c06810</name>
</gene>
<reference evidence="2 3" key="1">
    <citation type="journal article" date="2009" name="Appl. Environ. Microbiol.">
        <title>Rhizobium sp. strain NGR234 possesses a remarkable number of secretion systems.</title>
        <authorList>
            <person name="Schmeisser C."/>
            <person name="Liesegang H."/>
            <person name="Krysciak D."/>
            <person name="Bakkou N."/>
            <person name="Le Quere A."/>
            <person name="Wollherr A."/>
            <person name="Heinemeyer I."/>
            <person name="Morgenstern B."/>
            <person name="Pommerening-Roeser A."/>
            <person name="Flores M."/>
            <person name="Palacios R."/>
            <person name="Brenner S."/>
            <person name="Gottschalk G."/>
            <person name="Schmitz R.A."/>
            <person name="Broughton W.J."/>
            <person name="Perret X."/>
            <person name="Strittmatter A.W."/>
            <person name="Streit W.R."/>
        </authorList>
    </citation>
    <scope>NUCLEOTIDE SEQUENCE [LARGE SCALE GENOMIC DNA]</scope>
    <source>
        <strain evidence="3">NBRC 101917 / NGR234</strain>
    </source>
</reference>
<dbReference type="RefSeq" id="WP_012707259.1">
    <property type="nucleotide sequence ID" value="NC_012587.1"/>
</dbReference>
<evidence type="ECO:0000313" key="2">
    <source>
        <dbReference type="EMBL" id="ACP24474.1"/>
    </source>
</evidence>